<accession>A0ABT7V606</accession>
<evidence type="ECO:0000313" key="3">
    <source>
        <dbReference type="EMBL" id="MDM8273927.1"/>
    </source>
</evidence>
<protein>
    <submittedName>
        <fullName evidence="3">Heparan-alpha-glucosaminide N-acetyltransferase</fullName>
        <ecNumber evidence="3">2.3.1.78</ecNumber>
    </submittedName>
</protein>
<keyword evidence="4" id="KW-1185">Reference proteome</keyword>
<reference evidence="3 4" key="2">
    <citation type="submission" date="2023-06" db="EMBL/GenBank/DDBJ databases">
        <authorList>
            <person name="Zeman M."/>
            <person name="Kubasova T."/>
            <person name="Jahodarova E."/>
            <person name="Nykrynova M."/>
            <person name="Rychlik I."/>
        </authorList>
    </citation>
    <scope>NUCLEOTIDE SEQUENCE [LARGE SCALE GENOMIC DNA]</scope>
    <source>
        <strain evidence="3 4">154_Feed</strain>
    </source>
</reference>
<keyword evidence="3" id="KW-0012">Acyltransferase</keyword>
<feature type="transmembrane region" description="Helical" evidence="1">
    <location>
        <begin position="126"/>
        <end position="145"/>
    </location>
</feature>
<keyword evidence="1" id="KW-0472">Membrane</keyword>
<organism evidence="3 4">
    <name type="scientific">Enorma phocaeensis</name>
    <dbReference type="NCBI Taxonomy" id="1871019"/>
    <lineage>
        <taxon>Bacteria</taxon>
        <taxon>Bacillati</taxon>
        <taxon>Actinomycetota</taxon>
        <taxon>Coriobacteriia</taxon>
        <taxon>Coriobacteriales</taxon>
        <taxon>Coriobacteriaceae</taxon>
        <taxon>Enorma</taxon>
    </lineage>
</organism>
<feature type="transmembrane region" description="Helical" evidence="1">
    <location>
        <begin position="170"/>
        <end position="191"/>
    </location>
</feature>
<dbReference type="RefSeq" id="WP_289543610.1">
    <property type="nucleotide sequence ID" value="NZ_JAUDDZ010000001.1"/>
</dbReference>
<feature type="transmembrane region" description="Helical" evidence="1">
    <location>
        <begin position="101"/>
        <end position="119"/>
    </location>
</feature>
<gene>
    <name evidence="3" type="ORF">QUW28_00195</name>
</gene>
<evidence type="ECO:0000313" key="4">
    <source>
        <dbReference type="Proteomes" id="UP001529421"/>
    </source>
</evidence>
<feature type="domain" description="Heparan-alpha-glucosaminide N-acetyltransferase catalytic" evidence="2">
    <location>
        <begin position="8"/>
        <end position="226"/>
    </location>
</feature>
<dbReference type="Pfam" id="PF07786">
    <property type="entry name" value="HGSNAT_cat"/>
    <property type="match status" value="1"/>
</dbReference>
<name>A0ABT7V606_9ACTN</name>
<feature type="transmembrane region" description="Helical" evidence="1">
    <location>
        <begin position="9"/>
        <end position="30"/>
    </location>
</feature>
<feature type="transmembrane region" description="Helical" evidence="1">
    <location>
        <begin position="78"/>
        <end position="95"/>
    </location>
</feature>
<keyword evidence="1" id="KW-1133">Transmembrane helix</keyword>
<sequence length="237" mass="26389">MEPAKKERVALFDILRGVTIISMVLFHAAYDIAYIHQIPLPWFTSEPFQDVWRCSISWTFLALAGWMTFFSRNNLRRAGAYGAAAVVVFIATTVASVDTAVSFGILYCMAASTLVYVALRPLLDRLHPALGLVAALALFALTYAIPRQDYAVEGLAWLGFPSPAFTSGDYYPLVPYVFMYLAGACASRLFATYHPDGYPSWMCRDWCPPLSFIGRHSLIIYLAHQPLLIVICAVLFP</sequence>
<feature type="transmembrane region" description="Helical" evidence="1">
    <location>
        <begin position="50"/>
        <end position="71"/>
    </location>
</feature>
<dbReference type="Proteomes" id="UP001529421">
    <property type="component" value="Unassembled WGS sequence"/>
</dbReference>
<dbReference type="GO" id="GO:0015019">
    <property type="term" value="F:heparan-alpha-glucosaminide N-acetyltransferase activity"/>
    <property type="evidence" value="ECO:0007669"/>
    <property type="project" value="UniProtKB-EC"/>
</dbReference>
<keyword evidence="3" id="KW-0808">Transferase</keyword>
<comment type="caution">
    <text evidence="3">The sequence shown here is derived from an EMBL/GenBank/DDBJ whole genome shotgun (WGS) entry which is preliminary data.</text>
</comment>
<evidence type="ECO:0000256" key="1">
    <source>
        <dbReference type="SAM" id="Phobius"/>
    </source>
</evidence>
<reference evidence="4" key="1">
    <citation type="submission" date="2023-06" db="EMBL/GenBank/DDBJ databases">
        <title>Identification and characterization of horizontal gene transfer across gut microbiota members of farm animals based on homology search.</title>
        <authorList>
            <person name="Zeman M."/>
            <person name="Kubasova T."/>
            <person name="Jahodarova E."/>
            <person name="Nykrynova M."/>
            <person name="Rychlik I."/>
        </authorList>
    </citation>
    <scope>NUCLEOTIDE SEQUENCE [LARGE SCALE GENOMIC DNA]</scope>
    <source>
        <strain evidence="4">154_Feed</strain>
    </source>
</reference>
<evidence type="ECO:0000259" key="2">
    <source>
        <dbReference type="Pfam" id="PF07786"/>
    </source>
</evidence>
<dbReference type="EMBL" id="JAUDDZ010000001">
    <property type="protein sequence ID" value="MDM8273927.1"/>
    <property type="molecule type" value="Genomic_DNA"/>
</dbReference>
<dbReference type="EC" id="2.3.1.78" evidence="3"/>
<dbReference type="InterPro" id="IPR012429">
    <property type="entry name" value="HGSNAT_cat"/>
</dbReference>
<keyword evidence="1" id="KW-0812">Transmembrane</keyword>
<proteinExistence type="predicted"/>
<feature type="transmembrane region" description="Helical" evidence="1">
    <location>
        <begin position="212"/>
        <end position="236"/>
    </location>
</feature>